<organism evidence="1 2">
    <name type="scientific">Pistacia atlantica</name>
    <dbReference type="NCBI Taxonomy" id="434234"/>
    <lineage>
        <taxon>Eukaryota</taxon>
        <taxon>Viridiplantae</taxon>
        <taxon>Streptophyta</taxon>
        <taxon>Embryophyta</taxon>
        <taxon>Tracheophyta</taxon>
        <taxon>Spermatophyta</taxon>
        <taxon>Magnoliopsida</taxon>
        <taxon>eudicotyledons</taxon>
        <taxon>Gunneridae</taxon>
        <taxon>Pentapetalae</taxon>
        <taxon>rosids</taxon>
        <taxon>malvids</taxon>
        <taxon>Sapindales</taxon>
        <taxon>Anacardiaceae</taxon>
        <taxon>Pistacia</taxon>
    </lineage>
</organism>
<reference evidence="2" key="1">
    <citation type="journal article" date="2023" name="G3 (Bethesda)">
        <title>Genome assembly and association tests identify interacting loci associated with vigor, precocity, and sex in interspecific pistachio rootstocks.</title>
        <authorList>
            <person name="Palmer W."/>
            <person name="Jacygrad E."/>
            <person name="Sagayaradj S."/>
            <person name="Cavanaugh K."/>
            <person name="Han R."/>
            <person name="Bertier L."/>
            <person name="Beede B."/>
            <person name="Kafkas S."/>
            <person name="Golino D."/>
            <person name="Preece J."/>
            <person name="Michelmore R."/>
        </authorList>
    </citation>
    <scope>NUCLEOTIDE SEQUENCE [LARGE SCALE GENOMIC DNA]</scope>
</reference>
<keyword evidence="2" id="KW-1185">Reference proteome</keyword>
<sequence>MQLQCLKKCPGNFLQALKAIPRTLRMMYVHSYQSYLWNHAASMRVEKYGTEQVVVGDLVYSKADNTEELTCVNSECEDENCNDIDDCGQLDEVSATELPVGRNNLVKVSFISYSLLKFFAISDVEPIS</sequence>
<proteinExistence type="predicted"/>
<dbReference type="Proteomes" id="UP001164250">
    <property type="component" value="Chromosome 13"/>
</dbReference>
<gene>
    <name evidence="1" type="ORF">Patl1_23340</name>
</gene>
<comment type="caution">
    <text evidence="1">The sequence shown here is derived from an EMBL/GenBank/DDBJ whole genome shotgun (WGS) entry which is preliminary data.</text>
</comment>
<dbReference type="EMBL" id="CM047909">
    <property type="protein sequence ID" value="KAJ0079106.1"/>
    <property type="molecule type" value="Genomic_DNA"/>
</dbReference>
<name>A0ACC0ZYS8_9ROSI</name>
<protein>
    <submittedName>
        <fullName evidence="1">Uncharacterized protein</fullName>
    </submittedName>
</protein>
<evidence type="ECO:0000313" key="1">
    <source>
        <dbReference type="EMBL" id="KAJ0079106.1"/>
    </source>
</evidence>
<accession>A0ACC0ZYS8</accession>
<evidence type="ECO:0000313" key="2">
    <source>
        <dbReference type="Proteomes" id="UP001164250"/>
    </source>
</evidence>